<dbReference type="PANTHER" id="PTHR21468">
    <property type="entry name" value="HSD9"/>
    <property type="match status" value="1"/>
</dbReference>
<dbReference type="EMBL" id="JAIWYP010000011">
    <property type="protein sequence ID" value="KAH3739131.1"/>
    <property type="molecule type" value="Genomic_DNA"/>
</dbReference>
<evidence type="ECO:0000313" key="3">
    <source>
        <dbReference type="EMBL" id="KAH3739131.1"/>
    </source>
</evidence>
<evidence type="ECO:0000256" key="1">
    <source>
        <dbReference type="SAM" id="Coils"/>
    </source>
</evidence>
<evidence type="ECO:0008006" key="5">
    <source>
        <dbReference type="Google" id="ProtNLM"/>
    </source>
</evidence>
<feature type="coiled-coil region" evidence="1">
    <location>
        <begin position="187"/>
        <end position="255"/>
    </location>
</feature>
<feature type="coiled-coil region" evidence="1">
    <location>
        <begin position="116"/>
        <end position="143"/>
    </location>
</feature>
<comment type="caution">
    <text evidence="3">The sequence shown here is derived from an EMBL/GenBank/DDBJ whole genome shotgun (WGS) entry which is preliminary data.</text>
</comment>
<accession>A0A9D4D758</accession>
<protein>
    <recommendedName>
        <fullName evidence="5">Coiled-coil domain-containing protein 83-like</fullName>
    </recommendedName>
</protein>
<dbReference type="InterPro" id="IPR026702">
    <property type="entry name" value="CCDC83"/>
</dbReference>
<feature type="region of interest" description="Disordered" evidence="2">
    <location>
        <begin position="1"/>
        <end position="31"/>
    </location>
</feature>
<keyword evidence="4" id="KW-1185">Reference proteome</keyword>
<dbReference type="AlphaFoldDB" id="A0A9D4D758"/>
<feature type="region of interest" description="Disordered" evidence="2">
    <location>
        <begin position="339"/>
        <end position="359"/>
    </location>
</feature>
<feature type="compositionally biased region" description="Basic residues" evidence="2">
    <location>
        <begin position="1"/>
        <end position="24"/>
    </location>
</feature>
<sequence>MGAKKKGKGKKGKKGGKKGKKGKKSKEPQMTAQEAILAYQINVIEKKLEDVMYETRGWDEKNKRHLDRNDKLKEEQEVLIRHLLKQAKDADRLFAGEEIKSKDDVIVVMQEKWARQRAREQQIEDLRKKIAQTEAEIAAIQKDVDYWTRYKDDGQYVHATQIRALEQEVDDMTTSFNEMKGHLDSSLEKTKAEIDKFTIEKEELHKHQATQKAMNQMDKYSRQEVLDNDWLKREVEIHRRETDDLRKEVEEIERGNLEIMADLFECKIEDLKISRNFFLTQFAEGENLDTDGILEMDLAQLSIDQPARDQPLAIMPARPQSATHRAVQDKVFSLIQASIQSDEEDDSDTSVSHGDADSDDTELLDNMFYEEEDWGDYLQLGPLELKLLNVTGTQMTIHSPPTLDEEELKVKDCNPEDWPVTQPMLKDLVTPRGLAT</sequence>
<dbReference type="OrthoDB" id="10005859at2759"/>
<dbReference type="PANTHER" id="PTHR21468:SF1">
    <property type="entry name" value="COILED-COIL DOMAIN-CONTAINING PROTEIN 83"/>
    <property type="match status" value="1"/>
</dbReference>
<evidence type="ECO:0000256" key="2">
    <source>
        <dbReference type="SAM" id="MobiDB-lite"/>
    </source>
</evidence>
<reference evidence="3" key="2">
    <citation type="submission" date="2020-11" db="EMBL/GenBank/DDBJ databases">
        <authorList>
            <person name="McCartney M.A."/>
            <person name="Auch B."/>
            <person name="Kono T."/>
            <person name="Mallez S."/>
            <person name="Becker A."/>
            <person name="Gohl D.M."/>
            <person name="Silverstein K.A.T."/>
            <person name="Koren S."/>
            <person name="Bechman K.B."/>
            <person name="Herman A."/>
            <person name="Abrahante J.E."/>
            <person name="Garbe J."/>
        </authorList>
    </citation>
    <scope>NUCLEOTIDE SEQUENCE</scope>
    <source>
        <strain evidence="3">Duluth1</strain>
        <tissue evidence="3">Whole animal</tissue>
    </source>
</reference>
<evidence type="ECO:0000313" key="4">
    <source>
        <dbReference type="Proteomes" id="UP000828390"/>
    </source>
</evidence>
<reference evidence="3" key="1">
    <citation type="journal article" date="2019" name="bioRxiv">
        <title>The Genome of the Zebra Mussel, Dreissena polymorpha: A Resource for Invasive Species Research.</title>
        <authorList>
            <person name="McCartney M.A."/>
            <person name="Auch B."/>
            <person name="Kono T."/>
            <person name="Mallez S."/>
            <person name="Zhang Y."/>
            <person name="Obille A."/>
            <person name="Becker A."/>
            <person name="Abrahante J.E."/>
            <person name="Garbe J."/>
            <person name="Badalamenti J.P."/>
            <person name="Herman A."/>
            <person name="Mangelson H."/>
            <person name="Liachko I."/>
            <person name="Sullivan S."/>
            <person name="Sone E.D."/>
            <person name="Koren S."/>
            <person name="Silverstein K.A.T."/>
            <person name="Beckman K.B."/>
            <person name="Gohl D.M."/>
        </authorList>
    </citation>
    <scope>NUCLEOTIDE SEQUENCE</scope>
    <source>
        <strain evidence="3">Duluth1</strain>
        <tissue evidence="3">Whole animal</tissue>
    </source>
</reference>
<organism evidence="3 4">
    <name type="scientific">Dreissena polymorpha</name>
    <name type="common">Zebra mussel</name>
    <name type="synonym">Mytilus polymorpha</name>
    <dbReference type="NCBI Taxonomy" id="45954"/>
    <lineage>
        <taxon>Eukaryota</taxon>
        <taxon>Metazoa</taxon>
        <taxon>Spiralia</taxon>
        <taxon>Lophotrochozoa</taxon>
        <taxon>Mollusca</taxon>
        <taxon>Bivalvia</taxon>
        <taxon>Autobranchia</taxon>
        <taxon>Heteroconchia</taxon>
        <taxon>Euheterodonta</taxon>
        <taxon>Imparidentia</taxon>
        <taxon>Neoheterodontei</taxon>
        <taxon>Myida</taxon>
        <taxon>Dreissenoidea</taxon>
        <taxon>Dreissenidae</taxon>
        <taxon>Dreissena</taxon>
    </lineage>
</organism>
<dbReference type="Proteomes" id="UP000828390">
    <property type="component" value="Unassembled WGS sequence"/>
</dbReference>
<name>A0A9D4D758_DREPO</name>
<keyword evidence="1" id="KW-0175">Coiled coil</keyword>
<gene>
    <name evidence="3" type="ORF">DPMN_045778</name>
</gene>
<proteinExistence type="predicted"/>